<sequence>MAKDKDSIKGRILNFEESMTKESKAEEQASSHSRAIPTDKVLPKKGRDDRKTGPEQTLEKEEVQQNSNAGLENRSYITVRLQGEMVFGVPKTWVARERQSEFATFLPLRD</sequence>
<name>A0ABD2XXZ7_9GENT</name>
<dbReference type="Proteomes" id="UP001630127">
    <property type="component" value="Unassembled WGS sequence"/>
</dbReference>
<evidence type="ECO:0000313" key="3">
    <source>
        <dbReference type="Proteomes" id="UP001630127"/>
    </source>
</evidence>
<gene>
    <name evidence="2" type="ORF">ACH5RR_041154</name>
</gene>
<feature type="compositionally biased region" description="Basic and acidic residues" evidence="1">
    <location>
        <begin position="41"/>
        <end position="63"/>
    </location>
</feature>
<comment type="caution">
    <text evidence="2">The sequence shown here is derived from an EMBL/GenBank/DDBJ whole genome shotgun (WGS) entry which is preliminary data.</text>
</comment>
<protein>
    <submittedName>
        <fullName evidence="2">Uncharacterized protein</fullName>
    </submittedName>
</protein>
<dbReference type="AlphaFoldDB" id="A0ABD2XXZ7"/>
<evidence type="ECO:0000256" key="1">
    <source>
        <dbReference type="SAM" id="MobiDB-lite"/>
    </source>
</evidence>
<proteinExistence type="predicted"/>
<reference evidence="2 3" key="1">
    <citation type="submission" date="2024-11" db="EMBL/GenBank/DDBJ databases">
        <title>A near-complete genome assembly of Cinchona calisaya.</title>
        <authorList>
            <person name="Lian D.C."/>
            <person name="Zhao X.W."/>
            <person name="Wei L."/>
        </authorList>
    </citation>
    <scope>NUCLEOTIDE SEQUENCE [LARGE SCALE GENOMIC DNA]</scope>
    <source>
        <tissue evidence="2">Nenye</tissue>
    </source>
</reference>
<evidence type="ECO:0000313" key="2">
    <source>
        <dbReference type="EMBL" id="KAL3498422.1"/>
    </source>
</evidence>
<dbReference type="EMBL" id="JBJUIK010000017">
    <property type="protein sequence ID" value="KAL3498422.1"/>
    <property type="molecule type" value="Genomic_DNA"/>
</dbReference>
<keyword evidence="3" id="KW-1185">Reference proteome</keyword>
<organism evidence="2 3">
    <name type="scientific">Cinchona calisaya</name>
    <dbReference type="NCBI Taxonomy" id="153742"/>
    <lineage>
        <taxon>Eukaryota</taxon>
        <taxon>Viridiplantae</taxon>
        <taxon>Streptophyta</taxon>
        <taxon>Embryophyta</taxon>
        <taxon>Tracheophyta</taxon>
        <taxon>Spermatophyta</taxon>
        <taxon>Magnoliopsida</taxon>
        <taxon>eudicotyledons</taxon>
        <taxon>Gunneridae</taxon>
        <taxon>Pentapetalae</taxon>
        <taxon>asterids</taxon>
        <taxon>lamiids</taxon>
        <taxon>Gentianales</taxon>
        <taxon>Rubiaceae</taxon>
        <taxon>Cinchonoideae</taxon>
        <taxon>Cinchoneae</taxon>
        <taxon>Cinchona</taxon>
    </lineage>
</organism>
<accession>A0ABD2XXZ7</accession>
<feature type="compositionally biased region" description="Basic and acidic residues" evidence="1">
    <location>
        <begin position="18"/>
        <end position="29"/>
    </location>
</feature>
<feature type="region of interest" description="Disordered" evidence="1">
    <location>
        <begin position="1"/>
        <end position="74"/>
    </location>
</feature>